<sequence>MRQGIFIGAALLAALAGCDDSGDMFCPDKGQDFFDQSVKAYFTKHPPVEGIENVKVLSGATYDTATNWWVVPVDVGEDKWNALLSCDGHLELSGR</sequence>
<dbReference type="RefSeq" id="WP_049860045.1">
    <property type="nucleotide sequence ID" value="NZ_CP134081.1"/>
</dbReference>
<evidence type="ECO:0008006" key="3">
    <source>
        <dbReference type="Google" id="ProtNLM"/>
    </source>
</evidence>
<dbReference type="Proteomes" id="UP001258207">
    <property type="component" value="Chromosome"/>
</dbReference>
<dbReference type="EMBL" id="CP134081">
    <property type="protein sequence ID" value="WNC08282.1"/>
    <property type="molecule type" value="Genomic_DNA"/>
</dbReference>
<accession>A0AAJ6LWJ4</accession>
<gene>
    <name evidence="1" type="ORF">RI108_13255</name>
</gene>
<evidence type="ECO:0000313" key="2">
    <source>
        <dbReference type="Proteomes" id="UP001258207"/>
    </source>
</evidence>
<proteinExistence type="predicted"/>
<dbReference type="AlphaFoldDB" id="A0AAJ6LWJ4"/>
<organism evidence="1 2">
    <name type="scientific">Pseudomonas coleopterorum</name>
    <dbReference type="NCBI Taxonomy" id="1605838"/>
    <lineage>
        <taxon>Bacteria</taxon>
        <taxon>Pseudomonadati</taxon>
        <taxon>Pseudomonadota</taxon>
        <taxon>Gammaproteobacteria</taxon>
        <taxon>Pseudomonadales</taxon>
        <taxon>Pseudomonadaceae</taxon>
        <taxon>Pseudomonas</taxon>
    </lineage>
</organism>
<protein>
    <recommendedName>
        <fullName evidence="3">Lipoprotein</fullName>
    </recommendedName>
</protein>
<evidence type="ECO:0000313" key="1">
    <source>
        <dbReference type="EMBL" id="WNC08282.1"/>
    </source>
</evidence>
<name>A0AAJ6LWJ4_9PSED</name>
<reference evidence="1" key="1">
    <citation type="submission" date="2023-09" db="EMBL/GenBank/DDBJ databases">
        <title>First report of Pseudomonas coleopterorum DJ13 causing leaf spot on Rhododendron pulchrum Sweet in China.</title>
        <authorList>
            <person name="Zhang Y."/>
        </authorList>
    </citation>
    <scope>NUCLEOTIDE SEQUENCE</scope>
    <source>
        <strain evidence="1">DJ13</strain>
    </source>
</reference>
<dbReference type="PROSITE" id="PS51257">
    <property type="entry name" value="PROKAR_LIPOPROTEIN"/>
    <property type="match status" value="1"/>
</dbReference>